<feature type="active site" description="Proton acceptor" evidence="7">
    <location>
        <position position="65"/>
    </location>
</feature>
<feature type="binding site" evidence="7">
    <location>
        <position position="61"/>
    </location>
    <ligand>
        <name>shikimate</name>
        <dbReference type="ChEBI" id="CHEBI:36208"/>
    </ligand>
</feature>
<evidence type="ECO:0000256" key="1">
    <source>
        <dbReference type="ARBA" id="ARBA00004871"/>
    </source>
</evidence>
<dbReference type="InterPro" id="IPR022893">
    <property type="entry name" value="Shikimate_DH_fam"/>
</dbReference>
<feature type="binding site" evidence="7">
    <location>
        <position position="243"/>
    </location>
    <ligand>
        <name>shikimate</name>
        <dbReference type="ChEBI" id="CHEBI:36208"/>
    </ligand>
</feature>
<dbReference type="GO" id="GO:0008652">
    <property type="term" value="P:amino acid biosynthetic process"/>
    <property type="evidence" value="ECO:0007669"/>
    <property type="project" value="UniProtKB-KW"/>
</dbReference>
<dbReference type="GO" id="GO:0050661">
    <property type="term" value="F:NADP binding"/>
    <property type="evidence" value="ECO:0007669"/>
    <property type="project" value="InterPro"/>
</dbReference>
<feature type="domain" description="Shikimate dehydrogenase substrate binding N-terminal" evidence="8">
    <location>
        <begin position="6"/>
        <end position="88"/>
    </location>
</feature>
<dbReference type="GO" id="GO:0009073">
    <property type="term" value="P:aromatic amino acid family biosynthetic process"/>
    <property type="evidence" value="ECO:0007669"/>
    <property type="project" value="UniProtKB-KW"/>
</dbReference>
<evidence type="ECO:0000313" key="11">
    <source>
        <dbReference type="Proteomes" id="UP000549765"/>
    </source>
</evidence>
<feature type="binding site" evidence="7">
    <location>
        <position position="213"/>
    </location>
    <ligand>
        <name>NADP(+)</name>
        <dbReference type="ChEBI" id="CHEBI:58349"/>
    </ligand>
</feature>
<feature type="binding site" evidence="7">
    <location>
        <position position="101"/>
    </location>
    <ligand>
        <name>shikimate</name>
        <dbReference type="ChEBI" id="CHEBI:36208"/>
    </ligand>
</feature>
<gene>
    <name evidence="7 10" type="primary">aroE</name>
    <name evidence="10" type="ORF">HF964_04620</name>
</gene>
<dbReference type="GO" id="GO:0005829">
    <property type="term" value="C:cytosol"/>
    <property type="evidence" value="ECO:0007669"/>
    <property type="project" value="TreeGrafter"/>
</dbReference>
<dbReference type="PANTHER" id="PTHR21089:SF1">
    <property type="entry name" value="BIFUNCTIONAL 3-DEHYDROQUINATE DEHYDRATASE_SHIKIMATE DEHYDROGENASE, CHLOROPLASTIC"/>
    <property type="match status" value="1"/>
</dbReference>
<evidence type="ECO:0000256" key="5">
    <source>
        <dbReference type="ARBA" id="ARBA00023002"/>
    </source>
</evidence>
<dbReference type="GO" id="GO:0019632">
    <property type="term" value="P:shikimate metabolic process"/>
    <property type="evidence" value="ECO:0007669"/>
    <property type="project" value="InterPro"/>
</dbReference>
<comment type="caution">
    <text evidence="10">The sequence shown here is derived from an EMBL/GenBank/DDBJ whole genome shotgun (WGS) entry which is preliminary data.</text>
</comment>
<keyword evidence="5 7" id="KW-0560">Oxidoreductase</keyword>
<evidence type="ECO:0000256" key="7">
    <source>
        <dbReference type="HAMAP-Rule" id="MF_00222"/>
    </source>
</evidence>
<feature type="binding site" evidence="7">
    <location>
        <begin position="122"/>
        <end position="126"/>
    </location>
    <ligand>
        <name>NADP(+)</name>
        <dbReference type="ChEBI" id="CHEBI:58349"/>
    </ligand>
</feature>
<accession>A0A7X6S3K5</accession>
<proteinExistence type="inferred from homology"/>
<dbReference type="Pfam" id="PF18317">
    <property type="entry name" value="SDH_C"/>
    <property type="match status" value="1"/>
</dbReference>
<comment type="similarity">
    <text evidence="7">Belongs to the shikimate dehydrogenase family.</text>
</comment>
<dbReference type="EMBL" id="JAAXPN010000003">
    <property type="protein sequence ID" value="NKZ24092.1"/>
    <property type="molecule type" value="Genomic_DNA"/>
</dbReference>
<feature type="binding site" evidence="7">
    <location>
        <position position="236"/>
    </location>
    <ligand>
        <name>NADP(+)</name>
        <dbReference type="ChEBI" id="CHEBI:58349"/>
    </ligand>
</feature>
<dbReference type="PANTHER" id="PTHR21089">
    <property type="entry name" value="SHIKIMATE DEHYDROGENASE"/>
    <property type="match status" value="1"/>
</dbReference>
<comment type="function">
    <text evidence="7">Involved in the biosynthesis of the chorismate, which leads to the biosynthesis of aromatic amino acids. Catalyzes the reversible NADPH linked reduction of 3-dehydroshikimate (DHSA) to yield shikimate (SA).</text>
</comment>
<dbReference type="EC" id="1.1.1.25" evidence="2 7"/>
<comment type="pathway">
    <text evidence="1 7">Metabolic intermediate biosynthesis; chorismate biosynthesis; chorismate from D-erythrose 4-phosphate and phosphoenolpyruvate: step 4/7.</text>
</comment>
<dbReference type="Pfam" id="PF08501">
    <property type="entry name" value="Shikimate_dh_N"/>
    <property type="match status" value="1"/>
</dbReference>
<evidence type="ECO:0000259" key="9">
    <source>
        <dbReference type="Pfam" id="PF18317"/>
    </source>
</evidence>
<comment type="caution">
    <text evidence="7">Lacks conserved residue(s) required for the propagation of feature annotation.</text>
</comment>
<reference evidence="10 11" key="1">
    <citation type="submission" date="2020-04" db="EMBL/GenBank/DDBJ databases">
        <title>MicrobeNet Type strains.</title>
        <authorList>
            <person name="Nicholson A.C."/>
        </authorList>
    </citation>
    <scope>NUCLEOTIDE SEQUENCE [LARGE SCALE GENOMIC DNA]</scope>
    <source>
        <strain evidence="10 11">CCUG 61472</strain>
    </source>
</reference>
<evidence type="ECO:0000259" key="8">
    <source>
        <dbReference type="Pfam" id="PF08501"/>
    </source>
</evidence>
<keyword evidence="11" id="KW-1185">Reference proteome</keyword>
<dbReference type="RefSeq" id="WP_168721886.1">
    <property type="nucleotide sequence ID" value="NZ_JAAXPN010000003.1"/>
</dbReference>
<protein>
    <recommendedName>
        <fullName evidence="2 7">Shikimate dehydrogenase (NADP(+))</fullName>
        <shortName evidence="7">SDH</shortName>
        <ecNumber evidence="2 7">1.1.1.25</ecNumber>
    </recommendedName>
</protein>
<sequence>MDKYGLIGDPIGHSKSPQMQTAALKNANIAATYTLLNEPGEMLADIITRLRASNVAGFNVTTPFKQAIIPFLDELDVSAANIQAVNTVKNVAGKLIGYSTDGIGFWQSLPLLKPGTNVALIGAGGAAKSLIDAAPVGVNLRIFNRESPEFNVHYADLKELFNIELQPLASLHNQLAEIDILINATSVGLRDNVSILPLNEFEILNREALVIDLVYKHQQTQFLTFAKSTNHQTLGGLPMLVGQGAASFEIWHQQVANTKVMQASLID</sequence>
<evidence type="ECO:0000313" key="10">
    <source>
        <dbReference type="EMBL" id="NKZ24092.1"/>
    </source>
</evidence>
<dbReference type="AlphaFoldDB" id="A0A7X6S3K5"/>
<comment type="catalytic activity">
    <reaction evidence="7">
        <text>shikimate + NADP(+) = 3-dehydroshikimate + NADPH + H(+)</text>
        <dbReference type="Rhea" id="RHEA:17737"/>
        <dbReference type="ChEBI" id="CHEBI:15378"/>
        <dbReference type="ChEBI" id="CHEBI:16630"/>
        <dbReference type="ChEBI" id="CHEBI:36208"/>
        <dbReference type="ChEBI" id="CHEBI:57783"/>
        <dbReference type="ChEBI" id="CHEBI:58349"/>
        <dbReference type="EC" id="1.1.1.25"/>
    </reaction>
</comment>
<feature type="binding site" evidence="7">
    <location>
        <position position="86"/>
    </location>
    <ligand>
        <name>shikimate</name>
        <dbReference type="ChEBI" id="CHEBI:36208"/>
    </ligand>
</feature>
<dbReference type="Gene3D" id="3.40.50.720">
    <property type="entry name" value="NAD(P)-binding Rossmann-like Domain"/>
    <property type="match status" value="1"/>
</dbReference>
<keyword evidence="3 7" id="KW-0028">Amino-acid biosynthesis</keyword>
<dbReference type="InterPro" id="IPR041121">
    <property type="entry name" value="SDH_C"/>
</dbReference>
<dbReference type="SUPFAM" id="SSF51735">
    <property type="entry name" value="NAD(P)-binding Rossmann-fold domains"/>
    <property type="match status" value="1"/>
</dbReference>
<dbReference type="CDD" id="cd01065">
    <property type="entry name" value="NAD_bind_Shikimate_DH"/>
    <property type="match status" value="1"/>
</dbReference>
<feature type="domain" description="SDH C-terminal" evidence="9">
    <location>
        <begin position="236"/>
        <end position="265"/>
    </location>
</feature>
<dbReference type="SUPFAM" id="SSF53223">
    <property type="entry name" value="Aminoacid dehydrogenase-like, N-terminal domain"/>
    <property type="match status" value="1"/>
</dbReference>
<dbReference type="Proteomes" id="UP000549765">
    <property type="component" value="Unassembled WGS sequence"/>
</dbReference>
<feature type="binding site" evidence="7">
    <location>
        <position position="215"/>
    </location>
    <ligand>
        <name>shikimate</name>
        <dbReference type="ChEBI" id="CHEBI:36208"/>
    </ligand>
</feature>
<evidence type="ECO:0000256" key="4">
    <source>
        <dbReference type="ARBA" id="ARBA00022857"/>
    </source>
</evidence>
<evidence type="ECO:0000256" key="2">
    <source>
        <dbReference type="ARBA" id="ARBA00012962"/>
    </source>
</evidence>
<feature type="binding site" evidence="7">
    <location>
        <begin position="14"/>
        <end position="16"/>
    </location>
    <ligand>
        <name>shikimate</name>
        <dbReference type="ChEBI" id="CHEBI:36208"/>
    </ligand>
</feature>
<organism evidence="10 11">
    <name type="scientific">Periweissella fabalis</name>
    <dbReference type="NCBI Taxonomy" id="1070421"/>
    <lineage>
        <taxon>Bacteria</taxon>
        <taxon>Bacillati</taxon>
        <taxon>Bacillota</taxon>
        <taxon>Bacilli</taxon>
        <taxon>Lactobacillales</taxon>
        <taxon>Lactobacillaceae</taxon>
        <taxon>Periweissella</taxon>
    </lineage>
</organism>
<dbReference type="UniPathway" id="UPA00053">
    <property type="reaction ID" value="UER00087"/>
</dbReference>
<comment type="subunit">
    <text evidence="7">Homodimer.</text>
</comment>
<dbReference type="GO" id="GO:0009423">
    <property type="term" value="P:chorismate biosynthetic process"/>
    <property type="evidence" value="ECO:0007669"/>
    <property type="project" value="UniProtKB-UniRule"/>
</dbReference>
<dbReference type="NCBIfam" id="TIGR00507">
    <property type="entry name" value="aroE"/>
    <property type="match status" value="1"/>
</dbReference>
<dbReference type="InterPro" id="IPR013708">
    <property type="entry name" value="Shikimate_DH-bd_N"/>
</dbReference>
<dbReference type="HAMAP" id="MF_00222">
    <property type="entry name" value="Shikimate_DH_AroE"/>
    <property type="match status" value="1"/>
</dbReference>
<evidence type="ECO:0000256" key="6">
    <source>
        <dbReference type="ARBA" id="ARBA00023141"/>
    </source>
</evidence>
<evidence type="ECO:0000256" key="3">
    <source>
        <dbReference type="ARBA" id="ARBA00022605"/>
    </source>
</evidence>
<dbReference type="InterPro" id="IPR036291">
    <property type="entry name" value="NAD(P)-bd_dom_sf"/>
</dbReference>
<keyword evidence="6 7" id="KW-0057">Aromatic amino acid biosynthesis</keyword>
<dbReference type="InterPro" id="IPR011342">
    <property type="entry name" value="Shikimate_DH"/>
</dbReference>
<dbReference type="GO" id="GO:0004764">
    <property type="term" value="F:shikimate 3-dehydrogenase (NADP+) activity"/>
    <property type="evidence" value="ECO:0007669"/>
    <property type="project" value="UniProtKB-UniRule"/>
</dbReference>
<name>A0A7X6S3K5_9LACO</name>
<keyword evidence="4 7" id="KW-0521">NADP</keyword>
<dbReference type="InterPro" id="IPR046346">
    <property type="entry name" value="Aminoacid_DH-like_N_sf"/>
</dbReference>
<dbReference type="Gene3D" id="3.40.50.10860">
    <property type="entry name" value="Leucine Dehydrogenase, chain A, domain 1"/>
    <property type="match status" value="1"/>
</dbReference>